<comment type="caution">
    <text evidence="4">The sequence shown here is derived from an EMBL/GenBank/DDBJ whole genome shotgun (WGS) entry which is preliminary data.</text>
</comment>
<name>A0A8T3BHY3_DENNO</name>
<dbReference type="SUPFAM" id="SSF53383">
    <property type="entry name" value="PLP-dependent transferases"/>
    <property type="match status" value="1"/>
</dbReference>
<dbReference type="OrthoDB" id="420046at2759"/>
<dbReference type="EMBL" id="JAGYWB010000009">
    <property type="protein sequence ID" value="KAI0512003.1"/>
    <property type="molecule type" value="Genomic_DNA"/>
</dbReference>
<reference evidence="4" key="1">
    <citation type="journal article" date="2022" name="Front. Genet.">
        <title>Chromosome-Scale Assembly of the Dendrobium nobile Genome Provides Insights Into the Molecular Mechanism of the Biosynthesis of the Medicinal Active Ingredient of Dendrobium.</title>
        <authorList>
            <person name="Xu Q."/>
            <person name="Niu S.-C."/>
            <person name="Li K.-L."/>
            <person name="Zheng P.-J."/>
            <person name="Zhang X.-J."/>
            <person name="Jia Y."/>
            <person name="Liu Y."/>
            <person name="Niu Y.-X."/>
            <person name="Yu L.-H."/>
            <person name="Chen D.-F."/>
            <person name="Zhang G.-Q."/>
        </authorList>
    </citation>
    <scope>NUCLEOTIDE SEQUENCE</scope>
    <source>
        <tissue evidence="4">Leaf</tissue>
    </source>
</reference>
<accession>A0A8T3BHY3</accession>
<dbReference type="Pfam" id="PF00266">
    <property type="entry name" value="Aminotran_5"/>
    <property type="match status" value="1"/>
</dbReference>
<protein>
    <recommendedName>
        <fullName evidence="3">Aminotransferase class V domain-containing protein</fullName>
    </recommendedName>
</protein>
<keyword evidence="1" id="KW-0663">Pyridoxal phosphate</keyword>
<evidence type="ECO:0000313" key="4">
    <source>
        <dbReference type="EMBL" id="KAI0512003.1"/>
    </source>
</evidence>
<evidence type="ECO:0000256" key="1">
    <source>
        <dbReference type="ARBA" id="ARBA00022898"/>
    </source>
</evidence>
<dbReference type="InterPro" id="IPR015424">
    <property type="entry name" value="PyrdxlP-dep_Trfase"/>
</dbReference>
<sequence>MAALCYLPSCHRPVSKLLSNSKSQGPLHPNLSVSNSNPNPNISGVGLQTRRRSSSFSIKASTTAFAPLEHSESTSLGEIIRSDFPILRQKVNGRDLVYLDNAATSQKPNYVLTALKDYYESSNSNVHRGVHYLSQKATTAYENAREKIADFINASDHTEIVFTRNATEAINLVANSWGDLNLGFGDEILLTVAEHHSAIVPWQIVAKKKGASLKYIGLTAGEVPDIEQLKKALSKKTKLVVTHHVSNTLGSVLPIEDIVIWSHEVGARVLLDACQSVPHMRWMCKSSMLIFVASSHKNVTIISQMCGPTGIGFLYGKSNLCLPCHRF</sequence>
<evidence type="ECO:0000313" key="5">
    <source>
        <dbReference type="Proteomes" id="UP000829196"/>
    </source>
</evidence>
<dbReference type="Gene3D" id="3.40.640.10">
    <property type="entry name" value="Type I PLP-dependent aspartate aminotransferase-like (Major domain)"/>
    <property type="match status" value="1"/>
</dbReference>
<feature type="region of interest" description="Disordered" evidence="2">
    <location>
        <begin position="18"/>
        <end position="48"/>
    </location>
</feature>
<dbReference type="PANTHER" id="PTHR43586">
    <property type="entry name" value="CYSTEINE DESULFURASE"/>
    <property type="match status" value="1"/>
</dbReference>
<evidence type="ECO:0000259" key="3">
    <source>
        <dbReference type="Pfam" id="PF00266"/>
    </source>
</evidence>
<dbReference type="PANTHER" id="PTHR43586:SF8">
    <property type="entry name" value="CYSTEINE DESULFURASE 1, CHLOROPLASTIC"/>
    <property type="match status" value="1"/>
</dbReference>
<keyword evidence="5" id="KW-1185">Reference proteome</keyword>
<proteinExistence type="predicted"/>
<evidence type="ECO:0000256" key="2">
    <source>
        <dbReference type="SAM" id="MobiDB-lite"/>
    </source>
</evidence>
<dbReference type="SMR" id="A0A8T3BHY3"/>
<dbReference type="InterPro" id="IPR015421">
    <property type="entry name" value="PyrdxlP-dep_Trfase_major"/>
</dbReference>
<organism evidence="4 5">
    <name type="scientific">Dendrobium nobile</name>
    <name type="common">Orchid</name>
    <dbReference type="NCBI Taxonomy" id="94219"/>
    <lineage>
        <taxon>Eukaryota</taxon>
        <taxon>Viridiplantae</taxon>
        <taxon>Streptophyta</taxon>
        <taxon>Embryophyta</taxon>
        <taxon>Tracheophyta</taxon>
        <taxon>Spermatophyta</taxon>
        <taxon>Magnoliopsida</taxon>
        <taxon>Liliopsida</taxon>
        <taxon>Asparagales</taxon>
        <taxon>Orchidaceae</taxon>
        <taxon>Epidendroideae</taxon>
        <taxon>Malaxideae</taxon>
        <taxon>Dendrobiinae</taxon>
        <taxon>Dendrobium</taxon>
    </lineage>
</organism>
<dbReference type="AlphaFoldDB" id="A0A8T3BHY3"/>
<gene>
    <name evidence="4" type="ORF">KFK09_012637</name>
</gene>
<dbReference type="InterPro" id="IPR000192">
    <property type="entry name" value="Aminotrans_V_dom"/>
</dbReference>
<feature type="compositionally biased region" description="Low complexity" evidence="2">
    <location>
        <begin position="26"/>
        <end position="43"/>
    </location>
</feature>
<dbReference type="Proteomes" id="UP000829196">
    <property type="component" value="Unassembled WGS sequence"/>
</dbReference>
<feature type="domain" description="Aminotransferase class V" evidence="3">
    <location>
        <begin position="97"/>
        <end position="320"/>
    </location>
</feature>